<keyword evidence="4" id="KW-1185">Reference proteome</keyword>
<sequence>MNPNEEIKYGDSTDKLAILSLDWDRIRAVDILKMLSSVLENPKKLKSVKIYQQEKQNGAKDESSDDENYECIAIAEFKSKKYAKKVYNECDGCVIGATNDTFDLRFIGPDYKTGKLIDEASDCEDYDHRSMAIGSTSMINKSKRRGEFLENLFRAEDIDLKIANNLIVLSDEEDEEIKLEEEIKMEESKKKKKSKHKEKIKEMKKKSRSKENTIENFDPNDERFAEIYTNEDFIIDSTKEIVKRNKSLKSIIREKRKRYDLD</sequence>
<evidence type="ECO:0000313" key="4">
    <source>
        <dbReference type="Proteomes" id="UP001516464"/>
    </source>
</evidence>
<proteinExistence type="predicted"/>
<feature type="region of interest" description="Disordered" evidence="1">
    <location>
        <begin position="186"/>
        <end position="217"/>
    </location>
</feature>
<dbReference type="EMBL" id="SBIQ01000083">
    <property type="protein sequence ID" value="KAF7683480.1"/>
    <property type="molecule type" value="Genomic_DNA"/>
</dbReference>
<comment type="caution">
    <text evidence="3">The sequence shown here is derived from an EMBL/GenBank/DDBJ whole genome shotgun (WGS) entry which is preliminary data.</text>
</comment>
<feature type="domain" description="ESF1 RRM" evidence="2">
    <location>
        <begin position="13"/>
        <end position="54"/>
    </location>
</feature>
<dbReference type="Pfam" id="PF25121">
    <property type="entry name" value="RRM_ESF1"/>
    <property type="match status" value="1"/>
</dbReference>
<feature type="compositionally biased region" description="Basic residues" evidence="1">
    <location>
        <begin position="190"/>
        <end position="208"/>
    </location>
</feature>
<dbReference type="InterPro" id="IPR039754">
    <property type="entry name" value="Esf1"/>
</dbReference>
<protein>
    <submittedName>
        <fullName evidence="3">ESF1 like protein</fullName>
    </submittedName>
</protein>
<dbReference type="InterPro" id="IPR056750">
    <property type="entry name" value="RRM_ESF1"/>
</dbReference>
<gene>
    <name evidence="3" type="primary">Esf1</name>
    <name evidence="3" type="ORF">TCON_1312</name>
</gene>
<organism evidence="3 4">
    <name type="scientific">Astathelohania contejeani</name>
    <dbReference type="NCBI Taxonomy" id="164912"/>
    <lineage>
        <taxon>Eukaryota</taxon>
        <taxon>Fungi</taxon>
        <taxon>Fungi incertae sedis</taxon>
        <taxon>Microsporidia</taxon>
        <taxon>Astathelohaniidae</taxon>
        <taxon>Astathelohania</taxon>
    </lineage>
</organism>
<reference evidence="3 4" key="1">
    <citation type="submission" date="2019-01" db="EMBL/GenBank/DDBJ databases">
        <title>Genomes sequencing and comparative genomics of infectious freshwater microsporidia, Cucumispora dikerogammari and Thelohania contejeani.</title>
        <authorList>
            <person name="Cormier A."/>
            <person name="Giraud I."/>
            <person name="Wattier R."/>
            <person name="Teixeira M."/>
            <person name="Grandjean F."/>
            <person name="Rigaud T."/>
            <person name="Cordaux R."/>
        </authorList>
    </citation>
    <scope>NUCLEOTIDE SEQUENCE [LARGE SCALE GENOMIC DNA]</scope>
    <source>
        <strain evidence="3">T1</strain>
        <tissue evidence="3">Spores</tissue>
    </source>
</reference>
<name>A0ABQ7HZD0_9MICR</name>
<evidence type="ECO:0000313" key="3">
    <source>
        <dbReference type="EMBL" id="KAF7683480.1"/>
    </source>
</evidence>
<dbReference type="PANTHER" id="PTHR12202">
    <property type="entry name" value="ESF1 HOMOLOG"/>
    <property type="match status" value="1"/>
</dbReference>
<dbReference type="PANTHER" id="PTHR12202:SF0">
    <property type="entry name" value="ESF1 HOMOLOG"/>
    <property type="match status" value="1"/>
</dbReference>
<evidence type="ECO:0000256" key="1">
    <source>
        <dbReference type="SAM" id="MobiDB-lite"/>
    </source>
</evidence>
<evidence type="ECO:0000259" key="2">
    <source>
        <dbReference type="Pfam" id="PF25121"/>
    </source>
</evidence>
<dbReference type="Proteomes" id="UP001516464">
    <property type="component" value="Unassembled WGS sequence"/>
</dbReference>
<accession>A0ABQ7HZD0</accession>